<reference evidence="1 2" key="1">
    <citation type="submission" date="2018-09" db="EMBL/GenBank/DDBJ databases">
        <authorList>
            <person name="Zhu H."/>
        </authorList>
    </citation>
    <scope>NUCLEOTIDE SEQUENCE [LARGE SCALE GENOMIC DNA]</scope>
    <source>
        <strain evidence="1 2">K1W22B-8</strain>
    </source>
</reference>
<gene>
    <name evidence="1" type="ORF">D3874_03110</name>
</gene>
<keyword evidence="2" id="KW-1185">Reference proteome</keyword>
<dbReference type="Proteomes" id="UP000284605">
    <property type="component" value="Unassembled WGS sequence"/>
</dbReference>
<comment type="caution">
    <text evidence="1">The sequence shown here is derived from an EMBL/GenBank/DDBJ whole genome shotgun (WGS) entry which is preliminary data.</text>
</comment>
<evidence type="ECO:0000313" key="2">
    <source>
        <dbReference type="Proteomes" id="UP000284605"/>
    </source>
</evidence>
<evidence type="ECO:0000313" key="1">
    <source>
        <dbReference type="EMBL" id="RJF94818.1"/>
    </source>
</evidence>
<organism evidence="1 2">
    <name type="scientific">Oleomonas cavernae</name>
    <dbReference type="NCBI Taxonomy" id="2320859"/>
    <lineage>
        <taxon>Bacteria</taxon>
        <taxon>Pseudomonadati</taxon>
        <taxon>Pseudomonadota</taxon>
        <taxon>Alphaproteobacteria</taxon>
        <taxon>Acetobacterales</taxon>
        <taxon>Acetobacteraceae</taxon>
        <taxon>Oleomonas</taxon>
    </lineage>
</organism>
<sequence length="174" mass="18320">MTSIAEASPFVAPTVVTVAPADFELKPALADEADVVLVPATFVSQAYAADGSTAIDFQPSVTEAIGLALAALVGLGVKLLAGWLKLKSDDVVRQYLYQGAYAAIDLAKARSSQMLDGKLTVEVKEGLAADAAKILAQKFPDAVKRFALDHEDLHEMALARIDQPFLLPAGTVQP</sequence>
<dbReference type="EMBL" id="QYUK01000008">
    <property type="protein sequence ID" value="RJF94818.1"/>
    <property type="molecule type" value="Genomic_DNA"/>
</dbReference>
<name>A0A418WUA2_9PROT</name>
<proteinExistence type="predicted"/>
<protein>
    <submittedName>
        <fullName evidence="1">Uncharacterized protein</fullName>
    </submittedName>
</protein>
<dbReference type="AlphaFoldDB" id="A0A418WUA2"/>
<accession>A0A418WUA2</accession>